<comment type="similarity">
    <text evidence="6">Belongs to the inorganic phosphate transporter (PiT) (TC 2.A.20) family.</text>
</comment>
<feature type="transmembrane region" description="Helical" evidence="6">
    <location>
        <begin position="255"/>
        <end position="273"/>
    </location>
</feature>
<evidence type="ECO:0000256" key="4">
    <source>
        <dbReference type="ARBA" id="ARBA00022989"/>
    </source>
</evidence>
<keyword evidence="4 6" id="KW-1133">Transmembrane helix</keyword>
<dbReference type="PANTHER" id="PTHR11101">
    <property type="entry name" value="PHOSPHATE TRANSPORTER"/>
    <property type="match status" value="1"/>
</dbReference>
<proteinExistence type="inferred from homology"/>
<feature type="transmembrane region" description="Helical" evidence="6">
    <location>
        <begin position="145"/>
        <end position="164"/>
    </location>
</feature>
<dbReference type="PANTHER" id="PTHR11101:SF80">
    <property type="entry name" value="PHOSPHATE TRANSPORTER"/>
    <property type="match status" value="1"/>
</dbReference>
<reference evidence="7 8" key="1">
    <citation type="submission" date="2023-04" db="EMBL/GenBank/DDBJ databases">
        <title>A long-awaited taxogenomic arrangement of the family Halomonadaceae.</title>
        <authorList>
            <person name="De La Haba R."/>
            <person name="Chuvochina M."/>
            <person name="Wittouck S."/>
            <person name="Arahal D.R."/>
            <person name="Sanchez-Porro C."/>
            <person name="Hugenholtz P."/>
            <person name="Ventosa A."/>
        </authorList>
    </citation>
    <scope>NUCLEOTIDE SEQUENCE [LARGE SCALE GENOMIC DNA]</scope>
    <source>
        <strain evidence="7 8">DSM 22428</strain>
    </source>
</reference>
<comment type="subcellular location">
    <subcellularLocation>
        <location evidence="1 6">Membrane</location>
        <topology evidence="1 6">Multi-pass membrane protein</topology>
    </subcellularLocation>
</comment>
<dbReference type="Pfam" id="PF01384">
    <property type="entry name" value="PHO4"/>
    <property type="match status" value="1"/>
</dbReference>
<feature type="transmembrane region" description="Helical" evidence="6">
    <location>
        <begin position="88"/>
        <end position="107"/>
    </location>
</feature>
<feature type="transmembrane region" description="Helical" evidence="6">
    <location>
        <begin position="391"/>
        <end position="417"/>
    </location>
</feature>
<evidence type="ECO:0000256" key="6">
    <source>
        <dbReference type="RuleBase" id="RU363058"/>
    </source>
</evidence>
<feature type="transmembrane region" description="Helical" evidence="6">
    <location>
        <begin position="185"/>
        <end position="205"/>
    </location>
</feature>
<feature type="transmembrane region" description="Helical" evidence="6">
    <location>
        <begin position="217"/>
        <end position="235"/>
    </location>
</feature>
<keyword evidence="5 6" id="KW-0472">Membrane</keyword>
<gene>
    <name evidence="7" type="ORF">QC825_05415</name>
</gene>
<feature type="transmembrane region" description="Helical" evidence="6">
    <location>
        <begin position="12"/>
        <end position="32"/>
    </location>
</feature>
<sequence length="422" mass="43978">MTIIAQYGDLFIILACVFGFFMAWGVGANDVANAMGTSVGSKAITIKQAILIAIVFEFLGAWLAGGEVTSTIRKGIIDPELLAQDPQYLAYGMLASLLSAGIWLMIASNKGWPVSTTHSIVGAIVGFGLAGLGPESIEWSTLGQIVSSWLTSPLLAGLIAYLLFRSVQRLIFENSDPFAAAKRYVPGYMFLVGFIVSMVTLLKGLKHIGLHLSFVDSALLSAGVGAIIMLIGILLERRIGREPTKENDSFSFASVERVFGLLMMFTACAMAFAHGSNDVANAVGPLAAVVSIVNTHGDLGAASSMPGWILLLGGAGIVVGLVTFGHKVIATVGTGITELTPSRGFAATLAAATTVVLASGIGLPISTTHTLVGAVLGVGLARGMHALNLRVLGTIVVSWLVTLPAGALLSIIFFFMFKGMFG</sequence>
<name>A0ABU1GU02_9GAMM</name>
<feature type="transmembrane region" description="Helical" evidence="6">
    <location>
        <begin position="44"/>
        <end position="64"/>
    </location>
</feature>
<evidence type="ECO:0000256" key="2">
    <source>
        <dbReference type="ARBA" id="ARBA00022448"/>
    </source>
</evidence>
<dbReference type="Proteomes" id="UP001269375">
    <property type="component" value="Unassembled WGS sequence"/>
</dbReference>
<keyword evidence="6" id="KW-0592">Phosphate transport</keyword>
<feature type="transmembrane region" description="Helical" evidence="6">
    <location>
        <begin position="114"/>
        <end position="133"/>
    </location>
</feature>
<evidence type="ECO:0000256" key="5">
    <source>
        <dbReference type="ARBA" id="ARBA00023136"/>
    </source>
</evidence>
<keyword evidence="8" id="KW-1185">Reference proteome</keyword>
<comment type="caution">
    <text evidence="7">The sequence shown here is derived from an EMBL/GenBank/DDBJ whole genome shotgun (WGS) entry which is preliminary data.</text>
</comment>
<evidence type="ECO:0000256" key="1">
    <source>
        <dbReference type="ARBA" id="ARBA00004141"/>
    </source>
</evidence>
<feature type="transmembrane region" description="Helical" evidence="6">
    <location>
        <begin position="308"/>
        <end position="329"/>
    </location>
</feature>
<dbReference type="RefSeq" id="WP_251591526.1">
    <property type="nucleotide sequence ID" value="NZ_JAMLJI010000001.1"/>
</dbReference>
<keyword evidence="3 6" id="KW-0812">Transmembrane</keyword>
<evidence type="ECO:0000313" key="7">
    <source>
        <dbReference type="EMBL" id="MDR5895508.1"/>
    </source>
</evidence>
<evidence type="ECO:0000256" key="3">
    <source>
        <dbReference type="ARBA" id="ARBA00022692"/>
    </source>
</evidence>
<protein>
    <recommendedName>
        <fullName evidence="6">Phosphate transporter</fullName>
    </recommendedName>
</protein>
<accession>A0ABU1GU02</accession>
<organism evidence="7 8">
    <name type="scientific">Larsenimonas suaedae</name>
    <dbReference type="NCBI Taxonomy" id="1851019"/>
    <lineage>
        <taxon>Bacteria</taxon>
        <taxon>Pseudomonadati</taxon>
        <taxon>Pseudomonadota</taxon>
        <taxon>Gammaproteobacteria</taxon>
        <taxon>Oceanospirillales</taxon>
        <taxon>Halomonadaceae</taxon>
        <taxon>Larsenimonas</taxon>
    </lineage>
</organism>
<dbReference type="EMBL" id="JARWAO010000002">
    <property type="protein sequence ID" value="MDR5895508.1"/>
    <property type="molecule type" value="Genomic_DNA"/>
</dbReference>
<keyword evidence="2 6" id="KW-0813">Transport</keyword>
<evidence type="ECO:0000313" key="8">
    <source>
        <dbReference type="Proteomes" id="UP001269375"/>
    </source>
</evidence>
<dbReference type="InterPro" id="IPR001204">
    <property type="entry name" value="Phos_transporter"/>
</dbReference>
<feature type="transmembrane region" description="Helical" evidence="6">
    <location>
        <begin position="349"/>
        <end position="379"/>
    </location>
</feature>